<proteinExistence type="predicted"/>
<reference evidence="1" key="1">
    <citation type="submission" date="2020-03" db="EMBL/GenBank/DDBJ databases">
        <title>The deep terrestrial virosphere.</title>
        <authorList>
            <person name="Holmfeldt K."/>
            <person name="Nilsson E."/>
            <person name="Simone D."/>
            <person name="Lopez-Fernandez M."/>
            <person name="Wu X."/>
            <person name="de Brujin I."/>
            <person name="Lundin D."/>
            <person name="Andersson A."/>
            <person name="Bertilsson S."/>
            <person name="Dopson M."/>
        </authorList>
    </citation>
    <scope>NUCLEOTIDE SEQUENCE</scope>
    <source>
        <strain evidence="1">MM415A02030</strain>
        <strain evidence="2">MM415B02664</strain>
    </source>
</reference>
<organism evidence="1">
    <name type="scientific">viral metagenome</name>
    <dbReference type="NCBI Taxonomy" id="1070528"/>
    <lineage>
        <taxon>unclassified sequences</taxon>
        <taxon>metagenomes</taxon>
        <taxon>organismal metagenomes</taxon>
    </lineage>
</organism>
<evidence type="ECO:0000313" key="2">
    <source>
        <dbReference type="EMBL" id="QJA88883.1"/>
    </source>
</evidence>
<evidence type="ECO:0000313" key="1">
    <source>
        <dbReference type="EMBL" id="QJA74375.1"/>
    </source>
</evidence>
<dbReference type="EMBL" id="MT142809">
    <property type="protein sequence ID" value="QJA88883.1"/>
    <property type="molecule type" value="Genomic_DNA"/>
</dbReference>
<dbReference type="EMBL" id="MT142093">
    <property type="protein sequence ID" value="QJA74375.1"/>
    <property type="molecule type" value="Genomic_DNA"/>
</dbReference>
<name>A0A6M3K0Q0_9ZZZZ</name>
<dbReference type="AlphaFoldDB" id="A0A6M3K0Q0"/>
<sequence>MVDIERWGKAIKHAREMLGIYKSIPTGGFGVIVIQRDIDLYEHGDRSDALLKSLGSIE</sequence>
<protein>
    <submittedName>
        <fullName evidence="1">Uncharacterized protein</fullName>
    </submittedName>
</protein>
<gene>
    <name evidence="1" type="ORF">MM415A02030_0020</name>
    <name evidence="2" type="ORF">MM415B02664_0020</name>
</gene>
<accession>A0A6M3K0Q0</accession>